<evidence type="ECO:0008006" key="4">
    <source>
        <dbReference type="Google" id="ProtNLM"/>
    </source>
</evidence>
<feature type="transmembrane region" description="Helical" evidence="1">
    <location>
        <begin position="57"/>
        <end position="80"/>
    </location>
</feature>
<gene>
    <name evidence="2" type="ORF">M5I08_21060</name>
</gene>
<keyword evidence="3" id="KW-1185">Reference proteome</keyword>
<keyword evidence="1" id="KW-0812">Transmembrane</keyword>
<keyword evidence="1" id="KW-0472">Membrane</keyword>
<dbReference type="Proteomes" id="UP001056610">
    <property type="component" value="Chromosome"/>
</dbReference>
<reference evidence="2" key="1">
    <citation type="submission" date="2022-05" db="EMBL/GenBank/DDBJ databases">
        <title>A methanotrophic Mycobacterium dominates a cave microbial ecosystem.</title>
        <authorList>
            <person name="Van Spanning R.J.M."/>
            <person name="Guan Q."/>
            <person name="Melkonian C."/>
            <person name="Gallant J."/>
            <person name="Polerecky L."/>
            <person name="Flot J.-F."/>
            <person name="Brandt B.W."/>
            <person name="Braster M."/>
            <person name="Iturbe Espinoza P."/>
            <person name="Aerts J."/>
            <person name="Meima-Franke M."/>
            <person name="Piersma S.R."/>
            <person name="Bunduc C."/>
            <person name="Ummels R."/>
            <person name="Pain A."/>
            <person name="Fleming E.J."/>
            <person name="van der Wel N."/>
            <person name="Gherman V.D."/>
            <person name="Sarbu S.M."/>
            <person name="Bodelier P.L.E."/>
            <person name="Bitter W."/>
        </authorList>
    </citation>
    <scope>NUCLEOTIDE SEQUENCE</scope>
    <source>
        <strain evidence="2">Sulfur Cave</strain>
    </source>
</reference>
<organism evidence="2 3">
    <name type="scientific">Candidatus Mycobacterium methanotrophicum</name>
    <dbReference type="NCBI Taxonomy" id="2943498"/>
    <lineage>
        <taxon>Bacteria</taxon>
        <taxon>Bacillati</taxon>
        <taxon>Actinomycetota</taxon>
        <taxon>Actinomycetes</taxon>
        <taxon>Mycobacteriales</taxon>
        <taxon>Mycobacteriaceae</taxon>
        <taxon>Mycobacterium</taxon>
    </lineage>
</organism>
<dbReference type="EMBL" id="CP097320">
    <property type="protein sequence ID" value="UQX10523.1"/>
    <property type="molecule type" value="Genomic_DNA"/>
</dbReference>
<evidence type="ECO:0000256" key="1">
    <source>
        <dbReference type="SAM" id="Phobius"/>
    </source>
</evidence>
<proteinExistence type="predicted"/>
<protein>
    <recommendedName>
        <fullName evidence="4">Mammalian cell entry protein</fullName>
    </recommendedName>
</protein>
<evidence type="ECO:0000313" key="2">
    <source>
        <dbReference type="EMBL" id="UQX10523.1"/>
    </source>
</evidence>
<evidence type="ECO:0000313" key="3">
    <source>
        <dbReference type="Proteomes" id="UP001056610"/>
    </source>
</evidence>
<keyword evidence="1" id="KW-1133">Transmembrane helix</keyword>
<accession>A0ABY4QJK6</accession>
<sequence length="217" mass="23431">MAAFAAHLAHLLDTAPAIVGWLWPLWDSHRRTFAHILLRTEARLLPTRRPDSNPRRAAAAVMLAAALLCAAGAAITDAVVRRHDRAVRDASAAIAALGPHMVAQMLSYRPETIQADFDHALSLASDKNRGELSTLQQAARKAGPVRNEYWATDSSVLSVTPDRATMLVFLRGERGAPPDQRHLAASVRVNFVKSGGAGWRVDDLAVVTEPQTAGDKP</sequence>
<name>A0ABY4QJK6_9MYCO</name>